<proteinExistence type="predicted"/>
<evidence type="ECO:0000256" key="10">
    <source>
        <dbReference type="ARBA" id="ARBA00051243"/>
    </source>
</evidence>
<dbReference type="InterPro" id="IPR050122">
    <property type="entry name" value="RTK"/>
</dbReference>
<name>A0A5S6Q8J5_TRIMR</name>
<dbReference type="PANTHER" id="PTHR24416:SF566">
    <property type="entry name" value="EPIDERMAL GROWTH FACTOR RECEPTOR"/>
    <property type="match status" value="1"/>
</dbReference>
<keyword evidence="5 11" id="KW-0547">Nucleotide-binding</keyword>
<evidence type="ECO:0000259" key="13">
    <source>
        <dbReference type="PROSITE" id="PS50057"/>
    </source>
</evidence>
<dbReference type="PROSITE" id="PS00107">
    <property type="entry name" value="PROTEIN_KINASE_ATP"/>
    <property type="match status" value="1"/>
</dbReference>
<feature type="domain" description="Protein kinase" evidence="12">
    <location>
        <begin position="191"/>
        <end position="445"/>
    </location>
</feature>
<evidence type="ECO:0000256" key="8">
    <source>
        <dbReference type="ARBA" id="ARBA00023136"/>
    </source>
</evidence>
<dbReference type="InterPro" id="IPR020635">
    <property type="entry name" value="Tyr_kinase_cat_dom"/>
</dbReference>
<dbReference type="GO" id="GO:0043235">
    <property type="term" value="C:receptor complex"/>
    <property type="evidence" value="ECO:0007669"/>
    <property type="project" value="TreeGrafter"/>
</dbReference>
<dbReference type="GO" id="GO:0012505">
    <property type="term" value="C:endomembrane system"/>
    <property type="evidence" value="ECO:0007669"/>
    <property type="project" value="UniProtKB-SubCell"/>
</dbReference>
<dbReference type="InterPro" id="IPR011993">
    <property type="entry name" value="PH-like_dom_sf"/>
</dbReference>
<dbReference type="FunFam" id="1.10.510.10:FF:001512">
    <property type="entry name" value="Receptor tyrosine-protein kinase erbB-2"/>
    <property type="match status" value="1"/>
</dbReference>
<dbReference type="STRING" id="70415.A0A5S6Q8J5"/>
<dbReference type="GO" id="GO:0061564">
    <property type="term" value="P:axon development"/>
    <property type="evidence" value="ECO:0007669"/>
    <property type="project" value="UniProtKB-ARBA"/>
</dbReference>
<dbReference type="InterPro" id="IPR001245">
    <property type="entry name" value="Ser-Thr/Tyr_kinase_cat_dom"/>
</dbReference>
<dbReference type="GO" id="GO:0043066">
    <property type="term" value="P:negative regulation of apoptotic process"/>
    <property type="evidence" value="ECO:0007669"/>
    <property type="project" value="TreeGrafter"/>
</dbReference>
<dbReference type="GO" id="GO:0007169">
    <property type="term" value="P:cell surface receptor protein tyrosine kinase signaling pathway"/>
    <property type="evidence" value="ECO:0007669"/>
    <property type="project" value="TreeGrafter"/>
</dbReference>
<comment type="subcellular location">
    <subcellularLocation>
        <location evidence="2">Endomembrane system</location>
    </subcellularLocation>
    <subcellularLocation>
        <location evidence="1">Membrane</location>
        <topology evidence="1">Single-pass membrane protein</topology>
    </subcellularLocation>
</comment>
<evidence type="ECO:0000313" key="15">
    <source>
        <dbReference type="WBParaSite" id="TMUE_1000003611.1"/>
    </source>
</evidence>
<dbReference type="GO" id="GO:0008284">
    <property type="term" value="P:positive regulation of cell population proliferation"/>
    <property type="evidence" value="ECO:0007669"/>
    <property type="project" value="TreeGrafter"/>
</dbReference>
<evidence type="ECO:0000256" key="3">
    <source>
        <dbReference type="ARBA" id="ARBA00011902"/>
    </source>
</evidence>
<evidence type="ECO:0000256" key="7">
    <source>
        <dbReference type="ARBA" id="ARBA00022840"/>
    </source>
</evidence>
<dbReference type="GO" id="GO:0009925">
    <property type="term" value="C:basal plasma membrane"/>
    <property type="evidence" value="ECO:0007669"/>
    <property type="project" value="TreeGrafter"/>
</dbReference>
<dbReference type="GO" id="GO:0004714">
    <property type="term" value="F:transmembrane receptor protein tyrosine kinase activity"/>
    <property type="evidence" value="ECO:0007669"/>
    <property type="project" value="UniProtKB-EC"/>
</dbReference>
<evidence type="ECO:0000256" key="4">
    <source>
        <dbReference type="ARBA" id="ARBA00022679"/>
    </source>
</evidence>
<dbReference type="PANTHER" id="PTHR24416">
    <property type="entry name" value="TYROSINE-PROTEIN KINASE RECEPTOR"/>
    <property type="match status" value="1"/>
</dbReference>
<evidence type="ECO:0000256" key="11">
    <source>
        <dbReference type="PROSITE-ProRule" id="PRU10141"/>
    </source>
</evidence>
<keyword evidence="8" id="KW-0472">Membrane</keyword>
<sequence>MPKRFIGGVKAKGISKALQQGLSACGTMSELEYMLEFLEQLLKHHRFDTESYVVESQMSHGSFWGTLEVKELISVSPEGVFLLQNSVLKRTVGFNEIRRVLVNSESTKDRSSSLQVWIELAESEDILVQCRCPMEAQNLASLIKGYLRLKAASAVDNGLYSGYSNLPDAAGCTCAQLTESGIYYELDRKRIQLISLLGGGHFGEVYKGIRDGDCAVVVAVKVCKVETEPAAGDTFLREAHVLGQFSHPHIIRLIGVCSSSPRWIVMEFAEFGELRKYLVSKKSELRNSTLTLFCYQLSSALSYLNEHCYVHRDIAARNVLVCSPEHVKLGDFGLATVASDNSQPLDSKLPVKWMAPESISNRVFHHASDLWMLGVCMWEIMSFGARPFPSVRNQDVLNVLKKGERLLCPDGCLPELYDLMLSIWSYDPESRPGIKYICSVLHEHYLRMVEDEKSGQVPCSTHPSARATSFPLEGHGLLSGMESTSWTHQLSKPHTVQVDFPEKSSFNNLEDISGGSFQSALERQRKEVESDALWLEIEEKNRAFS</sequence>
<dbReference type="PROSITE" id="PS50057">
    <property type="entry name" value="FERM_3"/>
    <property type="match status" value="1"/>
</dbReference>
<dbReference type="PROSITE" id="PS00109">
    <property type="entry name" value="PROTEIN_KINASE_TYR"/>
    <property type="match status" value="1"/>
</dbReference>
<keyword evidence="7 11" id="KW-0067">ATP-binding</keyword>
<keyword evidence="6" id="KW-0418">Kinase</keyword>
<keyword evidence="14" id="KW-1185">Reference proteome</keyword>
<evidence type="ECO:0000256" key="9">
    <source>
        <dbReference type="ARBA" id="ARBA00023137"/>
    </source>
</evidence>
<dbReference type="Gene3D" id="1.10.510.10">
    <property type="entry name" value="Transferase(Phosphotransferase) domain 1"/>
    <property type="match status" value="1"/>
</dbReference>
<evidence type="ECO:0000256" key="5">
    <source>
        <dbReference type="ARBA" id="ARBA00022741"/>
    </source>
</evidence>
<dbReference type="Pfam" id="PF07714">
    <property type="entry name" value="PK_Tyr_Ser-Thr"/>
    <property type="match status" value="1"/>
</dbReference>
<dbReference type="Proteomes" id="UP000046395">
    <property type="component" value="Unassembled WGS sequence"/>
</dbReference>
<evidence type="ECO:0000256" key="2">
    <source>
        <dbReference type="ARBA" id="ARBA00004308"/>
    </source>
</evidence>
<dbReference type="InterPro" id="IPR011009">
    <property type="entry name" value="Kinase-like_dom_sf"/>
</dbReference>
<dbReference type="EC" id="2.7.10.1" evidence="3"/>
<dbReference type="AlphaFoldDB" id="A0A5S6Q8J5"/>
<evidence type="ECO:0000313" key="14">
    <source>
        <dbReference type="Proteomes" id="UP000046395"/>
    </source>
</evidence>
<dbReference type="InterPro" id="IPR000299">
    <property type="entry name" value="FERM_domain"/>
</dbReference>
<accession>A0A5S6Q8J5</accession>
<protein>
    <recommendedName>
        <fullName evidence="3">receptor protein-tyrosine kinase</fullName>
        <ecNumber evidence="3">2.7.10.1</ecNumber>
    </recommendedName>
</protein>
<dbReference type="InterPro" id="IPR000719">
    <property type="entry name" value="Prot_kinase_dom"/>
</dbReference>
<organism evidence="14 15">
    <name type="scientific">Trichuris muris</name>
    <name type="common">Mouse whipworm</name>
    <dbReference type="NCBI Taxonomy" id="70415"/>
    <lineage>
        <taxon>Eukaryota</taxon>
        <taxon>Metazoa</taxon>
        <taxon>Ecdysozoa</taxon>
        <taxon>Nematoda</taxon>
        <taxon>Enoplea</taxon>
        <taxon>Dorylaimia</taxon>
        <taxon>Trichinellida</taxon>
        <taxon>Trichuridae</taxon>
        <taxon>Trichuris</taxon>
    </lineage>
</organism>
<dbReference type="Gene3D" id="2.30.29.30">
    <property type="entry name" value="Pleckstrin-homology domain (PH domain)/Phosphotyrosine-binding domain (PTB)"/>
    <property type="match status" value="1"/>
</dbReference>
<keyword evidence="9" id="KW-0829">Tyrosine-protein kinase</keyword>
<evidence type="ECO:0000256" key="1">
    <source>
        <dbReference type="ARBA" id="ARBA00004167"/>
    </source>
</evidence>
<keyword evidence="4" id="KW-0808">Transferase</keyword>
<dbReference type="InterPro" id="IPR008266">
    <property type="entry name" value="Tyr_kinase_AS"/>
</dbReference>
<dbReference type="Gene3D" id="3.30.200.20">
    <property type="entry name" value="Phosphorylase Kinase, domain 1"/>
    <property type="match status" value="1"/>
</dbReference>
<reference evidence="15" key="1">
    <citation type="submission" date="2019-12" db="UniProtKB">
        <authorList>
            <consortium name="WormBaseParasite"/>
        </authorList>
    </citation>
    <scope>IDENTIFICATION</scope>
</reference>
<dbReference type="GO" id="GO:0005524">
    <property type="term" value="F:ATP binding"/>
    <property type="evidence" value="ECO:0007669"/>
    <property type="project" value="UniProtKB-UniRule"/>
</dbReference>
<dbReference type="SMART" id="SM00219">
    <property type="entry name" value="TyrKc"/>
    <property type="match status" value="1"/>
</dbReference>
<dbReference type="WBParaSite" id="TMUE_1000003611.1">
    <property type="protein sequence ID" value="TMUE_1000003611.1"/>
    <property type="gene ID" value="WBGene00288553"/>
</dbReference>
<dbReference type="SUPFAM" id="SSF56112">
    <property type="entry name" value="Protein kinase-like (PK-like)"/>
    <property type="match status" value="1"/>
</dbReference>
<comment type="catalytic activity">
    <reaction evidence="10">
        <text>L-tyrosyl-[protein] + ATP = O-phospho-L-tyrosyl-[protein] + ADP + H(+)</text>
        <dbReference type="Rhea" id="RHEA:10596"/>
        <dbReference type="Rhea" id="RHEA-COMP:10136"/>
        <dbReference type="Rhea" id="RHEA-COMP:20101"/>
        <dbReference type="ChEBI" id="CHEBI:15378"/>
        <dbReference type="ChEBI" id="CHEBI:30616"/>
        <dbReference type="ChEBI" id="CHEBI:46858"/>
        <dbReference type="ChEBI" id="CHEBI:61978"/>
        <dbReference type="ChEBI" id="CHEBI:456216"/>
        <dbReference type="EC" id="2.7.10.1"/>
    </reaction>
</comment>
<dbReference type="GO" id="GO:0048680">
    <property type="term" value="P:positive regulation of axon regeneration"/>
    <property type="evidence" value="ECO:0007669"/>
    <property type="project" value="UniProtKB-ARBA"/>
</dbReference>
<feature type="domain" description="FERM" evidence="13">
    <location>
        <begin position="1"/>
        <end position="154"/>
    </location>
</feature>
<dbReference type="PROSITE" id="PS50011">
    <property type="entry name" value="PROTEIN_KINASE_DOM"/>
    <property type="match status" value="1"/>
</dbReference>
<evidence type="ECO:0000256" key="6">
    <source>
        <dbReference type="ARBA" id="ARBA00022777"/>
    </source>
</evidence>
<evidence type="ECO:0000259" key="12">
    <source>
        <dbReference type="PROSITE" id="PS50011"/>
    </source>
</evidence>
<feature type="binding site" evidence="11">
    <location>
        <position position="221"/>
    </location>
    <ligand>
        <name>ATP</name>
        <dbReference type="ChEBI" id="CHEBI:30616"/>
    </ligand>
</feature>
<dbReference type="InterPro" id="IPR017441">
    <property type="entry name" value="Protein_kinase_ATP_BS"/>
</dbReference>
<dbReference type="PRINTS" id="PR00109">
    <property type="entry name" value="TYRKINASE"/>
</dbReference>